<dbReference type="Pfam" id="PF19054">
    <property type="entry name" value="DUF5753"/>
    <property type="match status" value="1"/>
</dbReference>
<dbReference type="RefSeq" id="WP_307564542.1">
    <property type="nucleotide sequence ID" value="NZ_JAUSQU010000001.1"/>
</dbReference>
<organism evidence="2 3">
    <name type="scientific">Streptosporangium lutulentum</name>
    <dbReference type="NCBI Taxonomy" id="1461250"/>
    <lineage>
        <taxon>Bacteria</taxon>
        <taxon>Bacillati</taxon>
        <taxon>Actinomycetota</taxon>
        <taxon>Actinomycetes</taxon>
        <taxon>Streptosporangiales</taxon>
        <taxon>Streptosporangiaceae</taxon>
        <taxon>Streptosporangium</taxon>
    </lineage>
</organism>
<name>A0ABT9QL18_9ACTN</name>
<sequence>MPEEIPNLIAASRNAESAYLEWRRVSRSQRHMQDLALKLFSEPQYRFYSSNLVPWPLQVPAYMRAIMLRFNDFHQSTANDVEEAVKVRLARRRFLKDGSRSCALIIEESVLRNRLFDDDTTLDQLRYLLVGMRQPNVSLGIIPSTARRMQKLTETFHIYGEKTVSIELTSAMITITRPWEIDLYVRCFNRLAGSAVYGAAAEDIIKAAIEALE</sequence>
<accession>A0ABT9QL18</accession>
<proteinExistence type="predicted"/>
<feature type="domain" description="DUF5753" evidence="1">
    <location>
        <begin position="45"/>
        <end position="206"/>
    </location>
</feature>
<keyword evidence="3" id="KW-1185">Reference proteome</keyword>
<dbReference type="Proteomes" id="UP001225356">
    <property type="component" value="Unassembled WGS sequence"/>
</dbReference>
<gene>
    <name evidence="2" type="ORF">J2853_006664</name>
</gene>
<comment type="caution">
    <text evidence="2">The sequence shown here is derived from an EMBL/GenBank/DDBJ whole genome shotgun (WGS) entry which is preliminary data.</text>
</comment>
<evidence type="ECO:0000313" key="3">
    <source>
        <dbReference type="Proteomes" id="UP001225356"/>
    </source>
</evidence>
<dbReference type="InterPro" id="IPR043917">
    <property type="entry name" value="DUF5753"/>
</dbReference>
<reference evidence="2 3" key="1">
    <citation type="submission" date="2023-07" db="EMBL/GenBank/DDBJ databases">
        <title>Sequencing the genomes of 1000 actinobacteria strains.</title>
        <authorList>
            <person name="Klenk H.-P."/>
        </authorList>
    </citation>
    <scope>NUCLEOTIDE SEQUENCE [LARGE SCALE GENOMIC DNA]</scope>
    <source>
        <strain evidence="2 3">DSM 46740</strain>
    </source>
</reference>
<protein>
    <recommendedName>
        <fullName evidence="1">DUF5753 domain-containing protein</fullName>
    </recommendedName>
</protein>
<evidence type="ECO:0000313" key="2">
    <source>
        <dbReference type="EMBL" id="MDP9847453.1"/>
    </source>
</evidence>
<dbReference type="EMBL" id="JAUSQU010000001">
    <property type="protein sequence ID" value="MDP9847453.1"/>
    <property type="molecule type" value="Genomic_DNA"/>
</dbReference>
<evidence type="ECO:0000259" key="1">
    <source>
        <dbReference type="Pfam" id="PF19054"/>
    </source>
</evidence>